<feature type="region of interest" description="Disordered" evidence="1">
    <location>
        <begin position="162"/>
        <end position="187"/>
    </location>
</feature>
<accession>A0AAN7CYD3</accession>
<protein>
    <submittedName>
        <fullName evidence="3">Uncharacterized protein</fullName>
    </submittedName>
</protein>
<dbReference type="EMBL" id="MU857627">
    <property type="protein sequence ID" value="KAK4249188.1"/>
    <property type="molecule type" value="Genomic_DNA"/>
</dbReference>
<feature type="transmembrane region" description="Helical" evidence="2">
    <location>
        <begin position="490"/>
        <end position="512"/>
    </location>
</feature>
<keyword evidence="4" id="KW-1185">Reference proteome</keyword>
<evidence type="ECO:0000313" key="3">
    <source>
        <dbReference type="EMBL" id="KAK4249188.1"/>
    </source>
</evidence>
<keyword evidence="2" id="KW-1133">Transmembrane helix</keyword>
<reference evidence="3" key="1">
    <citation type="journal article" date="2023" name="Mol. Phylogenet. Evol.">
        <title>Genome-scale phylogeny and comparative genomics of the fungal order Sordariales.</title>
        <authorList>
            <person name="Hensen N."/>
            <person name="Bonometti L."/>
            <person name="Westerberg I."/>
            <person name="Brannstrom I.O."/>
            <person name="Guillou S."/>
            <person name="Cros-Aarteil S."/>
            <person name="Calhoun S."/>
            <person name="Haridas S."/>
            <person name="Kuo A."/>
            <person name="Mondo S."/>
            <person name="Pangilinan J."/>
            <person name="Riley R."/>
            <person name="LaButti K."/>
            <person name="Andreopoulos B."/>
            <person name="Lipzen A."/>
            <person name="Chen C."/>
            <person name="Yan M."/>
            <person name="Daum C."/>
            <person name="Ng V."/>
            <person name="Clum A."/>
            <person name="Steindorff A."/>
            <person name="Ohm R.A."/>
            <person name="Martin F."/>
            <person name="Silar P."/>
            <person name="Natvig D.O."/>
            <person name="Lalanne C."/>
            <person name="Gautier V."/>
            <person name="Ament-Velasquez S.L."/>
            <person name="Kruys A."/>
            <person name="Hutchinson M.I."/>
            <person name="Powell A.J."/>
            <person name="Barry K."/>
            <person name="Miller A.N."/>
            <person name="Grigoriev I.V."/>
            <person name="Debuchy R."/>
            <person name="Gladieux P."/>
            <person name="Hiltunen Thoren M."/>
            <person name="Johannesson H."/>
        </authorList>
    </citation>
    <scope>NUCLEOTIDE SEQUENCE</scope>
    <source>
        <strain evidence="3">CBS 359.72</strain>
    </source>
</reference>
<organism evidence="3 4">
    <name type="scientific">Corynascus novoguineensis</name>
    <dbReference type="NCBI Taxonomy" id="1126955"/>
    <lineage>
        <taxon>Eukaryota</taxon>
        <taxon>Fungi</taxon>
        <taxon>Dikarya</taxon>
        <taxon>Ascomycota</taxon>
        <taxon>Pezizomycotina</taxon>
        <taxon>Sordariomycetes</taxon>
        <taxon>Sordariomycetidae</taxon>
        <taxon>Sordariales</taxon>
        <taxon>Chaetomiaceae</taxon>
        <taxon>Corynascus</taxon>
    </lineage>
</organism>
<evidence type="ECO:0000256" key="2">
    <source>
        <dbReference type="SAM" id="Phobius"/>
    </source>
</evidence>
<dbReference type="Proteomes" id="UP001303647">
    <property type="component" value="Unassembled WGS sequence"/>
</dbReference>
<name>A0AAN7CYD3_9PEZI</name>
<keyword evidence="2" id="KW-0472">Membrane</keyword>
<feature type="region of interest" description="Disordered" evidence="1">
    <location>
        <begin position="1"/>
        <end position="52"/>
    </location>
</feature>
<proteinExistence type="predicted"/>
<sequence>MDGPGKVLHLGRRSGGHAAVTPLLSGDRPLSRSGSSSSKAKKRHHRDRDKLSVTKQTKEDVWIRLESDGRVFEFRVSPLRWKAACLVYDVKRLFPRGTTTEFLAPSGALDALHHTSHDQTFLSLTNAPPVLFSAVVHAILSRITELLSNIFGGLYTPIFTNPSSNAFPSPPPPPTSRPQQPNQQQHIDPVDRQILPIIRTYPGLNELTILLLFFYSPSRSKTISGDGNTRPTTTSSSYRRAIMHLVIAATLNHVRRVLFPGIMGGNHHHLCCAATGDDGGSPLEDLRLAMSNPDVFVAAALAGCSGGGGRRGWWEWLGWFLQAAGGGLLVKWAVDLAIGSVFKKLLLSAVVVDAGWAREMKERDINERARRNQHHARLAVVKVGYLVWLLVTVEYAFTRAVNAAAWLVACCKSLSGEEMGRLASRKAMERKRLEGSLVICQVVHYLMTRFGPLLWRSSQSAGRGQPGSLLALMGIVWGVWILLRYRSTFFIALQVSGVFVFLGYLLVGFSVFGREFFQDPLGIKVQLALTNPDRRNQGGNLGRTLR</sequence>
<keyword evidence="2" id="KW-0812">Transmembrane</keyword>
<comment type="caution">
    <text evidence="3">The sequence shown here is derived from an EMBL/GenBank/DDBJ whole genome shotgun (WGS) entry which is preliminary data.</text>
</comment>
<dbReference type="AlphaFoldDB" id="A0AAN7CYD3"/>
<feature type="transmembrane region" description="Helical" evidence="2">
    <location>
        <begin position="467"/>
        <end position="483"/>
    </location>
</feature>
<gene>
    <name evidence="3" type="ORF">C7999DRAFT_12980</name>
</gene>
<evidence type="ECO:0000313" key="4">
    <source>
        <dbReference type="Proteomes" id="UP001303647"/>
    </source>
</evidence>
<evidence type="ECO:0000256" key="1">
    <source>
        <dbReference type="SAM" id="MobiDB-lite"/>
    </source>
</evidence>
<feature type="compositionally biased region" description="Low complexity" evidence="1">
    <location>
        <begin position="22"/>
        <end position="38"/>
    </location>
</feature>
<reference evidence="3" key="2">
    <citation type="submission" date="2023-05" db="EMBL/GenBank/DDBJ databases">
        <authorList>
            <consortium name="Lawrence Berkeley National Laboratory"/>
            <person name="Steindorff A."/>
            <person name="Hensen N."/>
            <person name="Bonometti L."/>
            <person name="Westerberg I."/>
            <person name="Brannstrom I.O."/>
            <person name="Guillou S."/>
            <person name="Cros-Aarteil S."/>
            <person name="Calhoun S."/>
            <person name="Haridas S."/>
            <person name="Kuo A."/>
            <person name="Mondo S."/>
            <person name="Pangilinan J."/>
            <person name="Riley R."/>
            <person name="Labutti K."/>
            <person name="Andreopoulos B."/>
            <person name="Lipzen A."/>
            <person name="Chen C."/>
            <person name="Yanf M."/>
            <person name="Daum C."/>
            <person name="Ng V."/>
            <person name="Clum A."/>
            <person name="Ohm R."/>
            <person name="Martin F."/>
            <person name="Silar P."/>
            <person name="Natvig D."/>
            <person name="Lalanne C."/>
            <person name="Gautier V."/>
            <person name="Ament-Velasquez S.L."/>
            <person name="Kruys A."/>
            <person name="Hutchinson M.I."/>
            <person name="Powell A.J."/>
            <person name="Barry K."/>
            <person name="Miller A.N."/>
            <person name="Grigoriev I.V."/>
            <person name="Debuchy R."/>
            <person name="Gladieux P."/>
            <person name="Thoren M.H."/>
            <person name="Johannesson H."/>
        </authorList>
    </citation>
    <scope>NUCLEOTIDE SEQUENCE</scope>
    <source>
        <strain evidence="3">CBS 359.72</strain>
    </source>
</reference>